<evidence type="ECO:0000256" key="3">
    <source>
        <dbReference type="SAM" id="SignalP"/>
    </source>
</evidence>
<dbReference type="InterPro" id="IPR004182">
    <property type="entry name" value="GRAM"/>
</dbReference>
<keyword evidence="2" id="KW-1133">Transmembrane helix</keyword>
<dbReference type="SMART" id="SM00568">
    <property type="entry name" value="GRAM"/>
    <property type="match status" value="1"/>
</dbReference>
<protein>
    <submittedName>
        <fullName evidence="6">GRAM domain-containing protein 2A-like isoform X1</fullName>
    </submittedName>
</protein>
<organism evidence="5 6">
    <name type="scientific">Apteryx mantelli</name>
    <name type="common">North Island brown kiwi</name>
    <dbReference type="NCBI Taxonomy" id="2696672"/>
    <lineage>
        <taxon>Eukaryota</taxon>
        <taxon>Metazoa</taxon>
        <taxon>Chordata</taxon>
        <taxon>Craniata</taxon>
        <taxon>Vertebrata</taxon>
        <taxon>Euteleostomi</taxon>
        <taxon>Archelosauria</taxon>
        <taxon>Archosauria</taxon>
        <taxon>Dinosauria</taxon>
        <taxon>Saurischia</taxon>
        <taxon>Theropoda</taxon>
        <taxon>Coelurosauria</taxon>
        <taxon>Aves</taxon>
        <taxon>Palaeognathae</taxon>
        <taxon>Apterygiformes</taxon>
        <taxon>Apterygidae</taxon>
        <taxon>Apteryx</taxon>
    </lineage>
</organism>
<keyword evidence="2" id="KW-0472">Membrane</keyword>
<dbReference type="PANTHER" id="PTHR46645:SF1">
    <property type="entry name" value="GRAM DOMAIN-CONTAINING PROTEIN"/>
    <property type="match status" value="1"/>
</dbReference>
<dbReference type="InterPro" id="IPR052633">
    <property type="entry name" value="GRAM_domain_protein_2B"/>
</dbReference>
<keyword evidence="3" id="KW-0732">Signal</keyword>
<dbReference type="InterPro" id="IPR011993">
    <property type="entry name" value="PH-like_dom_sf"/>
</dbReference>
<dbReference type="GeneID" id="106484853"/>
<proteinExistence type="predicted"/>
<dbReference type="CDD" id="cd13220">
    <property type="entry name" value="PH-GRAM_GRAMDC"/>
    <property type="match status" value="1"/>
</dbReference>
<dbReference type="Pfam" id="PF02893">
    <property type="entry name" value="GRAM"/>
    <property type="match status" value="1"/>
</dbReference>
<feature type="signal peptide" evidence="3">
    <location>
        <begin position="1"/>
        <end position="19"/>
    </location>
</feature>
<sequence>MAPPWRLSFVQVCSRACLGLVAQCWDKIMGDRAHSCQADSSFMSGKQKKSKKGMLEQKWQSLEERGNVDAQQRRHPTLTRSKTYDPSFCKETEKDAAAGKQGGLSLSLSKHAASFCKVFKEIAEKEVLLDCFSCAWQKEVPYHGRLYISSSYICFHSCILRKDIKVVVPVPSISTLKKTNTALLVPNALSIRTAEGEKFLFVSLRRREATYQLLKSVCKHLQDNSPNSSLLASPLNGCTEQILKKTLTSSHSDLEQSTLELNSLLDQPDGLSLKPSQAEEDEDVTALGRGQSLVLTGGPHAAVQTKTTVKDWLSRASPLNTVIIIYLLLMVALLLSSGYIGLRIVELEQQLTSLGAWPDFSVQHQYKET</sequence>
<dbReference type="RefSeq" id="XP_067169080.1">
    <property type="nucleotide sequence ID" value="XM_067312979.1"/>
</dbReference>
<evidence type="ECO:0000313" key="6">
    <source>
        <dbReference type="RefSeq" id="XP_067169080.1"/>
    </source>
</evidence>
<feature type="domain" description="GRAM" evidence="4">
    <location>
        <begin position="113"/>
        <end position="180"/>
    </location>
</feature>
<feature type="region of interest" description="Disordered" evidence="1">
    <location>
        <begin position="65"/>
        <end position="85"/>
    </location>
</feature>
<name>A0ABM4FVV8_9AVES</name>
<keyword evidence="2" id="KW-0812">Transmembrane</keyword>
<dbReference type="Proteomes" id="UP001652627">
    <property type="component" value="Chromosome 30"/>
</dbReference>
<keyword evidence="5" id="KW-1185">Reference proteome</keyword>
<reference evidence="6" key="1">
    <citation type="submission" date="2025-08" db="UniProtKB">
        <authorList>
            <consortium name="RefSeq"/>
        </authorList>
    </citation>
    <scope>IDENTIFICATION</scope>
    <source>
        <tissue evidence="6">Blood</tissue>
    </source>
</reference>
<feature type="transmembrane region" description="Helical" evidence="2">
    <location>
        <begin position="323"/>
        <end position="342"/>
    </location>
</feature>
<evidence type="ECO:0000313" key="5">
    <source>
        <dbReference type="Proteomes" id="UP001652627"/>
    </source>
</evidence>
<feature type="chain" id="PRO_5045546768" evidence="3">
    <location>
        <begin position="20"/>
        <end position="369"/>
    </location>
</feature>
<evidence type="ECO:0000259" key="4">
    <source>
        <dbReference type="SMART" id="SM00568"/>
    </source>
</evidence>
<dbReference type="Gene3D" id="2.30.29.30">
    <property type="entry name" value="Pleckstrin-homology domain (PH domain)/Phosphotyrosine-binding domain (PTB)"/>
    <property type="match status" value="1"/>
</dbReference>
<evidence type="ECO:0000256" key="2">
    <source>
        <dbReference type="SAM" id="Phobius"/>
    </source>
</evidence>
<evidence type="ECO:0000256" key="1">
    <source>
        <dbReference type="SAM" id="MobiDB-lite"/>
    </source>
</evidence>
<accession>A0ABM4FVV8</accession>
<gene>
    <name evidence="6" type="primary">LOC106484853</name>
</gene>
<dbReference type="PANTHER" id="PTHR46645">
    <property type="entry name" value="GRAM DOMAIN-CONTAINING PROTEIN 2B-RELATED"/>
    <property type="match status" value="1"/>
</dbReference>